<dbReference type="PANTHER" id="PTHR35895:SF2">
    <property type="match status" value="1"/>
</dbReference>
<dbReference type="EMBL" id="LGUA01000122">
    <property type="protein sequence ID" value="OAX83922.1"/>
    <property type="molecule type" value="Genomic_DNA"/>
</dbReference>
<organism evidence="1 2">
    <name type="scientific">Emergomyces africanus</name>
    <dbReference type="NCBI Taxonomy" id="1955775"/>
    <lineage>
        <taxon>Eukaryota</taxon>
        <taxon>Fungi</taxon>
        <taxon>Dikarya</taxon>
        <taxon>Ascomycota</taxon>
        <taxon>Pezizomycotina</taxon>
        <taxon>Eurotiomycetes</taxon>
        <taxon>Eurotiomycetidae</taxon>
        <taxon>Onygenales</taxon>
        <taxon>Ajellomycetaceae</taxon>
        <taxon>Emergomyces</taxon>
    </lineage>
</organism>
<proteinExistence type="predicted"/>
<evidence type="ECO:0000313" key="1">
    <source>
        <dbReference type="EMBL" id="OAX83922.1"/>
    </source>
</evidence>
<accession>A0A1B7P4F5</accession>
<dbReference type="OrthoDB" id="10039566at2759"/>
<dbReference type="InterPro" id="IPR046368">
    <property type="entry name" value="Tag1"/>
</dbReference>
<dbReference type="AlphaFoldDB" id="A0A1B7P4F5"/>
<keyword evidence="2" id="KW-1185">Reference proteome</keyword>
<name>A0A1B7P4F5_9EURO</name>
<reference evidence="1 2" key="1">
    <citation type="submission" date="2015-07" db="EMBL/GenBank/DDBJ databases">
        <title>Emmonsia species relationships and genome sequence.</title>
        <authorList>
            <person name="Cuomo C.A."/>
            <person name="Schwartz I.S."/>
            <person name="Kenyon C."/>
            <person name="de Hoog G.S."/>
            <person name="Govender N.P."/>
            <person name="Botha A."/>
            <person name="Moreno L."/>
            <person name="de Vries M."/>
            <person name="Munoz J.F."/>
            <person name="Stielow J.B."/>
        </authorList>
    </citation>
    <scope>NUCLEOTIDE SEQUENCE [LARGE SCALE GENOMIC DNA]</scope>
    <source>
        <strain evidence="1 2">CBS 136260</strain>
    </source>
</reference>
<sequence>MVDDASLPVHAGKLMNPMPGSVEYSITASLKVPEPFTVELEPFSLHLYRIQQAPEHAYVDLPLPQLKLKGNSTVEVIDTSVPILHMPDFTKFISEVTHQQNFVLAVEGTTTAYLGKLKAKLMLNKKLELKGLDGFKGLNIESAKVILPFQEDGTNLKVVLNIPNHSVITLDLGNLTLDLLSGNIPLGQVVIYDVLLKPGNNTVNGDCQKVALSEGNLDLTINGNSTIYNGKHIPYFEDVLNNLTLRTKHPIISVLTGTIQGLTEGGKGIGGILDLFKGDGLKDIMGVLREVLKGDGLENIINALGNALKGIIGGEGGGLKDILGNPDLKDLLGGLKEKDL</sequence>
<gene>
    <name evidence="1" type="ORF">ACJ72_01713</name>
</gene>
<dbReference type="STRING" id="1658172.A0A1B7P4F5"/>
<comment type="caution">
    <text evidence="1">The sequence shown here is derived from an EMBL/GenBank/DDBJ whole genome shotgun (WGS) entry which is preliminary data.</text>
</comment>
<dbReference type="Proteomes" id="UP000091918">
    <property type="component" value="Unassembled WGS sequence"/>
</dbReference>
<evidence type="ECO:0000313" key="2">
    <source>
        <dbReference type="Proteomes" id="UP000091918"/>
    </source>
</evidence>
<dbReference type="InterPro" id="IPR022185">
    <property type="entry name" value="DUF3712"/>
</dbReference>
<dbReference type="GO" id="GO:0000329">
    <property type="term" value="C:fungal-type vacuole membrane"/>
    <property type="evidence" value="ECO:0007669"/>
    <property type="project" value="InterPro"/>
</dbReference>
<dbReference type="Pfam" id="PF12505">
    <property type="entry name" value="DUF3712"/>
    <property type="match status" value="1"/>
</dbReference>
<protein>
    <submittedName>
        <fullName evidence="1">Uncharacterized protein</fullName>
    </submittedName>
</protein>
<dbReference type="PANTHER" id="PTHR35895">
    <property type="entry name" value="CHROMOSOME 16, WHOLE GENOME SHOTGUN SEQUENCE"/>
    <property type="match status" value="1"/>
</dbReference>